<feature type="domain" description="XdhC- CoxI" evidence="1">
    <location>
        <begin position="38"/>
        <end position="104"/>
    </location>
</feature>
<dbReference type="Pfam" id="PF02625">
    <property type="entry name" value="XdhC_CoxI"/>
    <property type="match status" value="1"/>
</dbReference>
<name>A0ABX0VHA3_9ENTR</name>
<proteinExistence type="predicted"/>
<dbReference type="EMBL" id="SOYS01000001">
    <property type="protein sequence ID" value="NIY46348.1"/>
    <property type="molecule type" value="Genomic_DNA"/>
</dbReference>
<reference evidence="3 4" key="1">
    <citation type="journal article" date="2020" name="Microorganisms">
        <title>Polyphasic Characterisation of Cedecea colo sp. nov., a New Enteric Bacterium Isolated from the Koala Hindgut.</title>
        <authorList>
            <person name="Boath J.M."/>
            <person name="Dakhal S."/>
            <person name="Van T.T.H."/>
            <person name="Moore R.J."/>
            <person name="Dekiwadia C."/>
            <person name="Macreadie I.G."/>
        </authorList>
    </citation>
    <scope>NUCLEOTIDE SEQUENCE [LARGE SCALE GENOMIC DNA]</scope>
    <source>
        <strain evidence="3 4">ZA</strain>
    </source>
</reference>
<evidence type="ECO:0000313" key="3">
    <source>
        <dbReference type="EMBL" id="NIY46348.1"/>
    </source>
</evidence>
<accession>A0ABX0VHA3</accession>
<gene>
    <name evidence="3" type="ORF">E2L00_02130</name>
</gene>
<evidence type="ECO:0000259" key="1">
    <source>
        <dbReference type="Pfam" id="PF02625"/>
    </source>
</evidence>
<feature type="domain" description="XdhC Rossmann" evidence="2">
    <location>
        <begin position="184"/>
        <end position="305"/>
    </location>
</feature>
<dbReference type="InterPro" id="IPR052698">
    <property type="entry name" value="MoCofactor_Util/Proc"/>
</dbReference>
<comment type="caution">
    <text evidence="3">The sequence shown here is derived from an EMBL/GenBank/DDBJ whole genome shotgun (WGS) entry which is preliminary data.</text>
</comment>
<dbReference type="InterPro" id="IPR003777">
    <property type="entry name" value="XdhC_CoxI"/>
</dbReference>
<dbReference type="PANTHER" id="PTHR30388">
    <property type="entry name" value="ALDEHYDE OXIDOREDUCTASE MOLYBDENUM COFACTOR ASSEMBLY PROTEIN"/>
    <property type="match status" value="1"/>
</dbReference>
<evidence type="ECO:0000313" key="4">
    <source>
        <dbReference type="Proteomes" id="UP000697927"/>
    </source>
</evidence>
<organism evidence="3 4">
    <name type="scientific">Cedecea colo</name>
    <dbReference type="NCBI Taxonomy" id="2552946"/>
    <lineage>
        <taxon>Bacteria</taxon>
        <taxon>Pseudomonadati</taxon>
        <taxon>Pseudomonadota</taxon>
        <taxon>Gammaproteobacteria</taxon>
        <taxon>Enterobacterales</taxon>
        <taxon>Enterobacteriaceae</taxon>
        <taxon>Cedecea</taxon>
    </lineage>
</organism>
<dbReference type="Pfam" id="PF13478">
    <property type="entry name" value="XdhC_C"/>
    <property type="match status" value="1"/>
</dbReference>
<sequence>MLKLSPVIEQADDYLLTPEQAFLTDNSVEILRFAAEAISNGVAVALVTLVGILGGGARALGAHMAVREDGLYCGFVSGGCVEGAAAYEAMQAISSGNDRTVVYGKGSPWFDIVLPCGGSITLSIHNLRSAEPLLAVLSALDQRRPAGLRYHPQSQTLQSMMSDRDTGWNGEFFDTRYRPCTRAVIYGRSIEAEITAGLAQATGYEVHISDGTSLHAPPAAIDSDTAVILLYHDLHRELPALQAALAATPFYIGALGSRRTHRERVQRLTDLGWHAHDIARIKAPIGIFPKARDAHSLALSVLADVAAARLNSMDKKAC</sequence>
<dbReference type="Gene3D" id="3.40.50.720">
    <property type="entry name" value="NAD(P)-binding Rossmann-like Domain"/>
    <property type="match status" value="1"/>
</dbReference>
<dbReference type="RefSeq" id="WP_167606308.1">
    <property type="nucleotide sequence ID" value="NZ_SOYS01000001.1"/>
</dbReference>
<dbReference type="PANTHER" id="PTHR30388:SF4">
    <property type="entry name" value="MOLYBDENUM COFACTOR INSERTION CHAPERONE PAOD"/>
    <property type="match status" value="1"/>
</dbReference>
<dbReference type="InterPro" id="IPR027051">
    <property type="entry name" value="XdhC_Rossmann_dom"/>
</dbReference>
<evidence type="ECO:0000259" key="2">
    <source>
        <dbReference type="Pfam" id="PF13478"/>
    </source>
</evidence>
<protein>
    <submittedName>
        <fullName evidence="3">XdhC family protein</fullName>
    </submittedName>
</protein>
<dbReference type="Proteomes" id="UP000697927">
    <property type="component" value="Unassembled WGS sequence"/>
</dbReference>
<keyword evidence="4" id="KW-1185">Reference proteome</keyword>